<dbReference type="EMBL" id="SZQA01000005">
    <property type="protein sequence ID" value="TKK89912.1"/>
    <property type="molecule type" value="Genomic_DNA"/>
</dbReference>
<name>A0A4U3MMK6_9ACTN</name>
<feature type="chain" id="PRO_5020489302" evidence="1">
    <location>
        <begin position="23"/>
        <end position="138"/>
    </location>
</feature>
<proteinExistence type="predicted"/>
<dbReference type="OrthoDB" id="4194062at2"/>
<organism evidence="2 3">
    <name type="scientific">Herbidospora galbida</name>
    <dbReference type="NCBI Taxonomy" id="2575442"/>
    <lineage>
        <taxon>Bacteria</taxon>
        <taxon>Bacillati</taxon>
        <taxon>Actinomycetota</taxon>
        <taxon>Actinomycetes</taxon>
        <taxon>Streptosporangiales</taxon>
        <taxon>Streptosporangiaceae</taxon>
        <taxon>Herbidospora</taxon>
    </lineage>
</organism>
<accession>A0A4U3MMK6</accession>
<keyword evidence="1" id="KW-0732">Signal</keyword>
<evidence type="ECO:0000256" key="1">
    <source>
        <dbReference type="SAM" id="SignalP"/>
    </source>
</evidence>
<evidence type="ECO:0000313" key="2">
    <source>
        <dbReference type="EMBL" id="TKK89912.1"/>
    </source>
</evidence>
<sequence length="138" mass="14412">MAAVAGLAASAAFLVPVSPAYAGGNCSVVCGRVVNDSTTGITAFQHWTCSTGTTGTASTGCVASSPTMWLTTFASTPSGQDWDAFRVDAGWCYRVLLEVPGKAWTMTYNRSTSSTPVYVKVENWGLATIKAQKRGSCP</sequence>
<dbReference type="Proteomes" id="UP000308705">
    <property type="component" value="Unassembled WGS sequence"/>
</dbReference>
<comment type="caution">
    <text evidence="2">The sequence shown here is derived from an EMBL/GenBank/DDBJ whole genome shotgun (WGS) entry which is preliminary data.</text>
</comment>
<reference evidence="2 3" key="1">
    <citation type="submission" date="2019-04" db="EMBL/GenBank/DDBJ databases">
        <title>Herbidospora sp. NEAU-GS14.nov., a novel actinomycete isolated from soil.</title>
        <authorList>
            <person name="Han L."/>
        </authorList>
    </citation>
    <scope>NUCLEOTIDE SEQUENCE [LARGE SCALE GENOMIC DNA]</scope>
    <source>
        <strain evidence="2 3">NEAU-GS14</strain>
    </source>
</reference>
<keyword evidence="3" id="KW-1185">Reference proteome</keyword>
<dbReference type="AlphaFoldDB" id="A0A4U3MMK6"/>
<gene>
    <name evidence="2" type="ORF">FDA94_08540</name>
</gene>
<feature type="signal peptide" evidence="1">
    <location>
        <begin position="1"/>
        <end position="22"/>
    </location>
</feature>
<protein>
    <submittedName>
        <fullName evidence="2">Uncharacterized protein</fullName>
    </submittedName>
</protein>
<evidence type="ECO:0000313" key="3">
    <source>
        <dbReference type="Proteomes" id="UP000308705"/>
    </source>
</evidence>
<dbReference type="RefSeq" id="WP_137246470.1">
    <property type="nucleotide sequence ID" value="NZ_SZQA01000005.1"/>
</dbReference>